<dbReference type="SMART" id="SM00267">
    <property type="entry name" value="GGDEF"/>
    <property type="match status" value="1"/>
</dbReference>
<dbReference type="NCBIfam" id="TIGR00254">
    <property type="entry name" value="GGDEF"/>
    <property type="match status" value="1"/>
</dbReference>
<gene>
    <name evidence="2" type="ORF">SAMN02745190_00222</name>
</gene>
<dbReference type="InterPro" id="IPR029787">
    <property type="entry name" value="Nucleotide_cyclase"/>
</dbReference>
<dbReference type="Pfam" id="PF00990">
    <property type="entry name" value="GGDEF"/>
    <property type="match status" value="1"/>
</dbReference>
<feature type="domain" description="GGDEF" evidence="1">
    <location>
        <begin position="312"/>
        <end position="448"/>
    </location>
</feature>
<evidence type="ECO:0000313" key="3">
    <source>
        <dbReference type="Proteomes" id="UP000184404"/>
    </source>
</evidence>
<dbReference type="STRING" id="1123243.SAMN02745190_00222"/>
<dbReference type="Gene3D" id="3.30.70.270">
    <property type="match status" value="1"/>
</dbReference>
<organism evidence="2 3">
    <name type="scientific">Schwartzia succinivorans DSM 10502</name>
    <dbReference type="NCBI Taxonomy" id="1123243"/>
    <lineage>
        <taxon>Bacteria</taxon>
        <taxon>Bacillati</taxon>
        <taxon>Bacillota</taxon>
        <taxon>Negativicutes</taxon>
        <taxon>Selenomonadales</taxon>
        <taxon>Selenomonadaceae</taxon>
        <taxon>Schwartzia</taxon>
    </lineage>
</organism>
<dbReference type="Proteomes" id="UP000184404">
    <property type="component" value="Unassembled WGS sequence"/>
</dbReference>
<dbReference type="InterPro" id="IPR043128">
    <property type="entry name" value="Rev_trsase/Diguanyl_cyclase"/>
</dbReference>
<dbReference type="OrthoDB" id="9805474at2"/>
<dbReference type="InterPro" id="IPR000160">
    <property type="entry name" value="GGDEF_dom"/>
</dbReference>
<dbReference type="FunFam" id="3.30.70.270:FF:000001">
    <property type="entry name" value="Diguanylate cyclase domain protein"/>
    <property type="match status" value="1"/>
</dbReference>
<dbReference type="PANTHER" id="PTHR45138:SF9">
    <property type="entry name" value="DIGUANYLATE CYCLASE DGCM-RELATED"/>
    <property type="match status" value="1"/>
</dbReference>
<dbReference type="EMBL" id="FQUG01000002">
    <property type="protein sequence ID" value="SHE34744.1"/>
    <property type="molecule type" value="Genomic_DNA"/>
</dbReference>
<dbReference type="PROSITE" id="PS50887">
    <property type="entry name" value="GGDEF"/>
    <property type="match status" value="1"/>
</dbReference>
<sequence>MQQRYYEWFRRTYRMQDAMRREAGETVSMKYRRMVCELARIYLVQGDVRQVNELAAQFYRKIAGAWDENVDWDVAVMFAGISAVNRYLGSEPEWQKSCLRQLEKMVPDGRRKKGPAGEFSALIEVIRFLFMLSCGEHGREAELLLEDIRKECSSRVNLGVLHADVLFRLLEMRLYIEKEMYQEAEASLDAALFLLNTVAGSRNYPPRLRLLLYRRKMTLLEKQNKLYAALQAHKDYTALYAHLSRERERAYTAFLQDLYDVKEQERNILKLRMKNRRLSEQANVDALTGLGNRKALMRTSFQMLGKTAEGPVSLACIMADLDFFKAYNDHYGHLQGDSILSSVGQVLRDFRKKGWQVFRYGGEEFLLLRRDADEADAKKAAENILSSLRHRAIPHKMSTVDEYVTMSMGVASSRCHLSEDIRRLIREADEALYSAKARGRACCVCFSEMEARA</sequence>
<dbReference type="GO" id="GO:0043709">
    <property type="term" value="P:cell adhesion involved in single-species biofilm formation"/>
    <property type="evidence" value="ECO:0007669"/>
    <property type="project" value="TreeGrafter"/>
</dbReference>
<name>A0A1M4SR71_9FIRM</name>
<dbReference type="GO" id="GO:0052621">
    <property type="term" value="F:diguanylate cyclase activity"/>
    <property type="evidence" value="ECO:0007669"/>
    <property type="project" value="TreeGrafter"/>
</dbReference>
<reference evidence="2 3" key="1">
    <citation type="submission" date="2016-11" db="EMBL/GenBank/DDBJ databases">
        <authorList>
            <person name="Jaros S."/>
            <person name="Januszkiewicz K."/>
            <person name="Wedrychowicz H."/>
        </authorList>
    </citation>
    <scope>NUCLEOTIDE SEQUENCE [LARGE SCALE GENOMIC DNA]</scope>
    <source>
        <strain evidence="2 3">DSM 10502</strain>
    </source>
</reference>
<proteinExistence type="predicted"/>
<accession>A0A1M4SR71</accession>
<evidence type="ECO:0000313" key="2">
    <source>
        <dbReference type="EMBL" id="SHE34744.1"/>
    </source>
</evidence>
<keyword evidence="3" id="KW-1185">Reference proteome</keyword>
<dbReference type="GO" id="GO:0005886">
    <property type="term" value="C:plasma membrane"/>
    <property type="evidence" value="ECO:0007669"/>
    <property type="project" value="TreeGrafter"/>
</dbReference>
<dbReference type="InterPro" id="IPR050469">
    <property type="entry name" value="Diguanylate_Cyclase"/>
</dbReference>
<evidence type="ECO:0000259" key="1">
    <source>
        <dbReference type="PROSITE" id="PS50887"/>
    </source>
</evidence>
<dbReference type="CDD" id="cd01949">
    <property type="entry name" value="GGDEF"/>
    <property type="match status" value="1"/>
</dbReference>
<dbReference type="SUPFAM" id="SSF55073">
    <property type="entry name" value="Nucleotide cyclase"/>
    <property type="match status" value="1"/>
</dbReference>
<protein>
    <submittedName>
        <fullName evidence="2">Diguanylate cyclase (GGDEF) domain-containing protein</fullName>
    </submittedName>
</protein>
<dbReference type="GO" id="GO:1902201">
    <property type="term" value="P:negative regulation of bacterial-type flagellum-dependent cell motility"/>
    <property type="evidence" value="ECO:0007669"/>
    <property type="project" value="TreeGrafter"/>
</dbReference>
<dbReference type="PANTHER" id="PTHR45138">
    <property type="entry name" value="REGULATORY COMPONENTS OF SENSORY TRANSDUCTION SYSTEM"/>
    <property type="match status" value="1"/>
</dbReference>
<dbReference type="AlphaFoldDB" id="A0A1M4SR71"/>